<comment type="function">
    <text evidence="9">Catalyzes the phospholipid dependent N-acylation of the N-terminal cysteine of apolipoprotein, the last step in lipoprotein maturation.</text>
</comment>
<dbReference type="Gene3D" id="3.60.110.10">
    <property type="entry name" value="Carbon-nitrogen hydrolase"/>
    <property type="match status" value="1"/>
</dbReference>
<dbReference type="Proteomes" id="UP000461162">
    <property type="component" value="Unassembled WGS sequence"/>
</dbReference>
<feature type="transmembrane region" description="Helical" evidence="9">
    <location>
        <begin position="56"/>
        <end position="73"/>
    </location>
</feature>
<evidence type="ECO:0000256" key="5">
    <source>
        <dbReference type="ARBA" id="ARBA00022692"/>
    </source>
</evidence>
<keyword evidence="6 9" id="KW-1133">Transmembrane helix</keyword>
<evidence type="ECO:0000256" key="3">
    <source>
        <dbReference type="ARBA" id="ARBA00022475"/>
    </source>
</evidence>
<reference evidence="12 13" key="1">
    <citation type="submission" date="2019-11" db="EMBL/GenBank/DDBJ databases">
        <title>Pseudodesulfovibrio alkaliphilus, sp. nov., an alkaliphilic sulfate-reducing bacteria from mud volcano of Taman peninsula, Russia.</title>
        <authorList>
            <person name="Frolova A."/>
            <person name="Merkel A.Y."/>
            <person name="Slobodkin A.I."/>
        </authorList>
    </citation>
    <scope>NUCLEOTIDE SEQUENCE [LARGE SCALE GENOMIC DNA]</scope>
    <source>
        <strain evidence="12 13">F-1</strain>
    </source>
</reference>
<evidence type="ECO:0000256" key="1">
    <source>
        <dbReference type="ARBA" id="ARBA00004651"/>
    </source>
</evidence>
<evidence type="ECO:0000313" key="13">
    <source>
        <dbReference type="Proteomes" id="UP000461162"/>
    </source>
</evidence>
<dbReference type="EC" id="2.3.1.269" evidence="9"/>
<organism evidence="12 13">
    <name type="scientific">Pseudodesulfovibrio alkaliphilus</name>
    <dbReference type="NCBI Taxonomy" id="2661613"/>
    <lineage>
        <taxon>Bacteria</taxon>
        <taxon>Pseudomonadati</taxon>
        <taxon>Thermodesulfobacteriota</taxon>
        <taxon>Desulfovibrionia</taxon>
        <taxon>Desulfovibrionales</taxon>
        <taxon>Desulfovibrionaceae</taxon>
    </lineage>
</organism>
<dbReference type="GO" id="GO:0016410">
    <property type="term" value="F:N-acyltransferase activity"/>
    <property type="evidence" value="ECO:0007669"/>
    <property type="project" value="UniProtKB-UniRule"/>
</dbReference>
<evidence type="ECO:0000259" key="11">
    <source>
        <dbReference type="PROSITE" id="PS50263"/>
    </source>
</evidence>
<comment type="similarity">
    <text evidence="2 9">Belongs to the CN hydrolase family. Apolipoprotein N-acyltransferase subfamily.</text>
</comment>
<feature type="domain" description="CN hydrolase" evidence="11">
    <location>
        <begin position="252"/>
        <end position="498"/>
    </location>
</feature>
<keyword evidence="8 9" id="KW-0012">Acyltransferase</keyword>
<dbReference type="InterPro" id="IPR036526">
    <property type="entry name" value="C-N_Hydrolase_sf"/>
</dbReference>
<feature type="transmembrane region" description="Helical" evidence="9">
    <location>
        <begin position="218"/>
        <end position="235"/>
    </location>
</feature>
<evidence type="ECO:0000256" key="4">
    <source>
        <dbReference type="ARBA" id="ARBA00022679"/>
    </source>
</evidence>
<evidence type="ECO:0000256" key="2">
    <source>
        <dbReference type="ARBA" id="ARBA00010065"/>
    </source>
</evidence>
<keyword evidence="7 9" id="KW-0472">Membrane</keyword>
<dbReference type="InterPro" id="IPR004563">
    <property type="entry name" value="Apolipo_AcylTrfase"/>
</dbReference>
<dbReference type="PANTHER" id="PTHR38686:SF1">
    <property type="entry name" value="APOLIPOPROTEIN N-ACYLTRANSFERASE"/>
    <property type="match status" value="1"/>
</dbReference>
<evidence type="ECO:0000256" key="10">
    <source>
        <dbReference type="SAM" id="MobiDB-lite"/>
    </source>
</evidence>
<feature type="transmembrane region" description="Helical" evidence="9">
    <location>
        <begin position="85"/>
        <end position="106"/>
    </location>
</feature>
<dbReference type="Pfam" id="PF20154">
    <property type="entry name" value="LNT_N"/>
    <property type="match status" value="1"/>
</dbReference>
<dbReference type="InterPro" id="IPR003010">
    <property type="entry name" value="C-N_Hydrolase"/>
</dbReference>
<dbReference type="SUPFAM" id="SSF56317">
    <property type="entry name" value="Carbon-nitrogen hydrolase"/>
    <property type="match status" value="1"/>
</dbReference>
<evidence type="ECO:0000256" key="6">
    <source>
        <dbReference type="ARBA" id="ARBA00022989"/>
    </source>
</evidence>
<evidence type="ECO:0000256" key="8">
    <source>
        <dbReference type="ARBA" id="ARBA00023315"/>
    </source>
</evidence>
<gene>
    <name evidence="9 12" type="primary">lnt</name>
    <name evidence="12" type="ORF">GKC30_11210</name>
</gene>
<feature type="transmembrane region" description="Helical" evidence="9">
    <location>
        <begin position="112"/>
        <end position="137"/>
    </location>
</feature>
<dbReference type="PANTHER" id="PTHR38686">
    <property type="entry name" value="APOLIPOPROTEIN N-ACYLTRANSFERASE"/>
    <property type="match status" value="1"/>
</dbReference>
<dbReference type="NCBIfam" id="TIGR00546">
    <property type="entry name" value="lnt"/>
    <property type="match status" value="1"/>
</dbReference>
<accession>A0A7K1KQ34</accession>
<comment type="subcellular location">
    <subcellularLocation>
        <location evidence="1 9">Cell membrane</location>
        <topology evidence="1 9">Multi-pass membrane protein</topology>
    </subcellularLocation>
</comment>
<evidence type="ECO:0000256" key="9">
    <source>
        <dbReference type="HAMAP-Rule" id="MF_01148"/>
    </source>
</evidence>
<protein>
    <recommendedName>
        <fullName evidence="9">Apolipoprotein N-acyltransferase</fullName>
        <shortName evidence="9">ALP N-acyltransferase</shortName>
        <ecNumber evidence="9">2.3.1.269</ecNumber>
    </recommendedName>
</protein>
<keyword evidence="12" id="KW-0449">Lipoprotein</keyword>
<feature type="transmembrane region" description="Helical" evidence="9">
    <location>
        <begin position="185"/>
        <end position="211"/>
    </location>
</feature>
<dbReference type="GO" id="GO:0005886">
    <property type="term" value="C:plasma membrane"/>
    <property type="evidence" value="ECO:0007669"/>
    <property type="project" value="UniProtKB-SubCell"/>
</dbReference>
<feature type="transmembrane region" description="Helical" evidence="9">
    <location>
        <begin position="149"/>
        <end position="173"/>
    </location>
</feature>
<dbReference type="AlphaFoldDB" id="A0A7K1KQ34"/>
<comment type="catalytic activity">
    <reaction evidence="9">
        <text>N-terminal S-1,2-diacyl-sn-glyceryl-L-cysteinyl-[lipoprotein] + a glycerophospholipid = N-acyl-S-1,2-diacyl-sn-glyceryl-L-cysteinyl-[lipoprotein] + a 2-acyl-sn-glycero-3-phospholipid + H(+)</text>
        <dbReference type="Rhea" id="RHEA:48228"/>
        <dbReference type="Rhea" id="RHEA-COMP:14681"/>
        <dbReference type="Rhea" id="RHEA-COMP:14684"/>
        <dbReference type="ChEBI" id="CHEBI:15378"/>
        <dbReference type="ChEBI" id="CHEBI:136912"/>
        <dbReference type="ChEBI" id="CHEBI:140656"/>
        <dbReference type="ChEBI" id="CHEBI:140657"/>
        <dbReference type="ChEBI" id="CHEBI:140660"/>
        <dbReference type="EC" id="2.3.1.269"/>
    </reaction>
</comment>
<feature type="transmembrane region" description="Helical" evidence="9">
    <location>
        <begin position="511"/>
        <end position="531"/>
    </location>
</feature>
<dbReference type="PROSITE" id="PS50263">
    <property type="entry name" value="CN_HYDROLASE"/>
    <property type="match status" value="1"/>
</dbReference>
<feature type="region of interest" description="Disordered" evidence="10">
    <location>
        <begin position="1"/>
        <end position="28"/>
    </location>
</feature>
<keyword evidence="5 9" id="KW-0812">Transmembrane</keyword>
<evidence type="ECO:0000256" key="7">
    <source>
        <dbReference type="ARBA" id="ARBA00023136"/>
    </source>
</evidence>
<dbReference type="HAMAP" id="MF_01148">
    <property type="entry name" value="Lnt"/>
    <property type="match status" value="1"/>
</dbReference>
<dbReference type="UniPathway" id="UPA00666"/>
<evidence type="ECO:0000313" key="12">
    <source>
        <dbReference type="EMBL" id="MUM78204.1"/>
    </source>
</evidence>
<dbReference type="InterPro" id="IPR045378">
    <property type="entry name" value="LNT_N"/>
</dbReference>
<comment type="caution">
    <text evidence="12">The sequence shown here is derived from an EMBL/GenBank/DDBJ whole genome shotgun (WGS) entry which is preliminary data.</text>
</comment>
<dbReference type="EMBL" id="WODC01000007">
    <property type="protein sequence ID" value="MUM78204.1"/>
    <property type="molecule type" value="Genomic_DNA"/>
</dbReference>
<proteinExistence type="inferred from homology"/>
<keyword evidence="13" id="KW-1185">Reference proteome</keyword>
<dbReference type="Pfam" id="PF00795">
    <property type="entry name" value="CN_hydrolase"/>
    <property type="match status" value="1"/>
</dbReference>
<name>A0A7K1KQ34_9BACT</name>
<dbReference type="GO" id="GO:0042158">
    <property type="term" value="P:lipoprotein biosynthetic process"/>
    <property type="evidence" value="ECO:0007669"/>
    <property type="project" value="UniProtKB-UniRule"/>
</dbReference>
<comment type="pathway">
    <text evidence="9">Protein modification; lipoprotein biosynthesis (N-acyl transfer).</text>
</comment>
<keyword evidence="3 9" id="KW-1003">Cell membrane</keyword>
<feature type="compositionally biased region" description="Low complexity" evidence="10">
    <location>
        <begin position="1"/>
        <end position="26"/>
    </location>
</feature>
<dbReference type="CDD" id="cd07571">
    <property type="entry name" value="ALP_N-acyl_transferase"/>
    <property type="match status" value="1"/>
</dbReference>
<sequence length="537" mass="58033">MRARYSPLTTGSSPSSGPTTGKSGPSALSQWKADVPSLVLLATLGAWLGFANPLLHLPPAILAFPLGLAWIGLRATSGRRAFKTGWLAGTLAATGCFYWMVIPVQIYGGLPWYIALPCPALLAAVMAVYYGLFSLAMHHAGRFVNGIPLCLMAGLTWASLEMLSGVVLSGFPWMNLAAALAPWPFAIQGAAIVGAYGLSGLLAALAVAWLLCSTYRSALILAVGLTLGLTGFGLHRVTTHEAGTAEFMVSMVQGNVDQSHKWEPDLQMETIEQYAALTRQTIDNDAPALVVWPETAMPFYLQEPGPLSDAVHSLVRETRTPIVTGSPAYRVTDMARGSYVLYNRAWLVDDAGRLLGSYDKEHLVPFGEYMPLKEWMPFEKLVQAVGDFVPGAENRPLRVDTVALGVLICYEGIFPELAQKQVDRGATALINLSNDAWFGDTSAPRQHLNLTVLRAVEQGRWLIRCTNTGISAFIDPVGRIAARGTQFEAETLSHSIAPEEGTTLFHKAYPWIGPAIYGLTFLSFVLVGLCARNKRKG</sequence>
<keyword evidence="4 9" id="KW-0808">Transferase</keyword>